<gene>
    <name evidence="1" type="ORF">HSB1_01890</name>
</gene>
<reference evidence="1 2" key="1">
    <citation type="journal article" date="2012" name="J. Bacteriol.">
        <title>Draft Genome Sequence of the Extremely Halophilic Archaeon Halogranum salarium B-1T.</title>
        <authorList>
            <person name="Kim K.K."/>
            <person name="Lee K.C."/>
            <person name="Lee J.S."/>
        </authorList>
    </citation>
    <scope>NUCLEOTIDE SEQUENCE [LARGE SCALE GENOMIC DNA]</scope>
    <source>
        <strain evidence="1 2">B-1</strain>
    </source>
</reference>
<dbReference type="AlphaFoldDB" id="J3A6L7"/>
<evidence type="ECO:0000313" key="2">
    <source>
        <dbReference type="Proteomes" id="UP000007813"/>
    </source>
</evidence>
<name>J3A6L7_9EURY</name>
<protein>
    <submittedName>
        <fullName evidence="1">Uncharacterized protein</fullName>
    </submittedName>
</protein>
<accession>J3A6L7</accession>
<dbReference type="Proteomes" id="UP000007813">
    <property type="component" value="Unassembled WGS sequence"/>
</dbReference>
<evidence type="ECO:0000313" key="1">
    <source>
        <dbReference type="EMBL" id="EJN61148.1"/>
    </source>
</evidence>
<sequence>MVVRLGGEFDETVQMDVVRDGVPKALVETDSAGARRWAEAQYQRYKEQSERVTETCGRTTSD</sequence>
<dbReference type="EMBL" id="ALJD01000002">
    <property type="protein sequence ID" value="EJN61148.1"/>
    <property type="molecule type" value="Genomic_DNA"/>
</dbReference>
<comment type="caution">
    <text evidence="1">The sequence shown here is derived from an EMBL/GenBank/DDBJ whole genome shotgun (WGS) entry which is preliminary data.</text>
</comment>
<proteinExistence type="predicted"/>
<organism evidence="1 2">
    <name type="scientific">Halogranum salarium B-1</name>
    <dbReference type="NCBI Taxonomy" id="1210908"/>
    <lineage>
        <taxon>Archaea</taxon>
        <taxon>Methanobacteriati</taxon>
        <taxon>Methanobacteriota</taxon>
        <taxon>Stenosarchaea group</taxon>
        <taxon>Halobacteria</taxon>
        <taxon>Halobacteriales</taxon>
        <taxon>Haloferacaceae</taxon>
    </lineage>
</organism>